<feature type="region of interest" description="Disordered" evidence="1">
    <location>
        <begin position="110"/>
        <end position="129"/>
    </location>
</feature>
<evidence type="ECO:0000313" key="2">
    <source>
        <dbReference type="EMBL" id="KAK7532079.1"/>
    </source>
</evidence>
<evidence type="ECO:0000313" key="3">
    <source>
        <dbReference type="Proteomes" id="UP001360953"/>
    </source>
</evidence>
<name>A0ABR1LA20_9PEZI</name>
<keyword evidence="3" id="KW-1185">Reference proteome</keyword>
<feature type="compositionally biased region" description="Basic and acidic residues" evidence="1">
    <location>
        <begin position="51"/>
        <end position="71"/>
    </location>
</feature>
<comment type="caution">
    <text evidence="2">The sequence shown here is derived from an EMBL/GenBank/DDBJ whole genome shotgun (WGS) entry which is preliminary data.</text>
</comment>
<reference evidence="2 3" key="1">
    <citation type="submission" date="2024-04" db="EMBL/GenBank/DDBJ databases">
        <title>Phyllosticta paracitricarpa is synonymous to the EU quarantine fungus P. citricarpa based on phylogenomic analyses.</title>
        <authorList>
            <consortium name="Lawrence Berkeley National Laboratory"/>
            <person name="Van ingen-buijs V.A."/>
            <person name="Van westerhoven A.C."/>
            <person name="Haridas S."/>
            <person name="Skiadas P."/>
            <person name="Martin F."/>
            <person name="Groenewald J.Z."/>
            <person name="Crous P.W."/>
            <person name="Seidl M.F."/>
        </authorList>
    </citation>
    <scope>NUCLEOTIDE SEQUENCE [LARGE SCALE GENOMIC DNA]</scope>
    <source>
        <strain evidence="2 3">CPC 17464</strain>
    </source>
</reference>
<protein>
    <submittedName>
        <fullName evidence="2">Uncharacterized protein</fullName>
    </submittedName>
</protein>
<dbReference type="EMBL" id="JBBPEH010000011">
    <property type="protein sequence ID" value="KAK7532079.1"/>
    <property type="molecule type" value="Genomic_DNA"/>
</dbReference>
<proteinExistence type="predicted"/>
<sequence>MPSTSPSGSGLPRVNPLVLPPSRFQWGAGPSTQPENAESAQQQQRPASKRPRLEVVERDEPSDERDLIRKDLAEAEERAEAYRLLAQKYKRERDDARRALKLRDEIERLSPSEQVHAGPSGVGASRPSRALQLQEDVRSTSGLPMLGASQPIPAPVLQETSTASPALADVSRDDDRENDPFGSKRADTHKKPTGMTEYGTKLPVCLLHPRQGKLGAQEFQRQYPEQWREVLKEIRNWHRAGNLPRCKSWINTKSKQCMHTYIKLRTKLNSELWNDDEPHKRECQQCAAKEQYCVVLGPNADELIVLPS</sequence>
<accession>A0ABR1LA20</accession>
<dbReference type="GeneID" id="92035503"/>
<feature type="compositionally biased region" description="Polar residues" evidence="1">
    <location>
        <begin position="30"/>
        <end position="46"/>
    </location>
</feature>
<dbReference type="RefSeq" id="XP_066651747.1">
    <property type="nucleotide sequence ID" value="XM_066802597.1"/>
</dbReference>
<organism evidence="2 3">
    <name type="scientific">Phyllosticta citribraziliensis</name>
    <dbReference type="NCBI Taxonomy" id="989973"/>
    <lineage>
        <taxon>Eukaryota</taxon>
        <taxon>Fungi</taxon>
        <taxon>Dikarya</taxon>
        <taxon>Ascomycota</taxon>
        <taxon>Pezizomycotina</taxon>
        <taxon>Dothideomycetes</taxon>
        <taxon>Dothideomycetes incertae sedis</taxon>
        <taxon>Botryosphaeriales</taxon>
        <taxon>Phyllostictaceae</taxon>
        <taxon>Phyllosticta</taxon>
    </lineage>
</organism>
<feature type="compositionally biased region" description="Basic and acidic residues" evidence="1">
    <location>
        <begin position="170"/>
        <end position="190"/>
    </location>
</feature>
<dbReference type="Proteomes" id="UP001360953">
    <property type="component" value="Unassembled WGS sequence"/>
</dbReference>
<feature type="region of interest" description="Disordered" evidence="1">
    <location>
        <begin position="141"/>
        <end position="195"/>
    </location>
</feature>
<gene>
    <name evidence="2" type="ORF">J3D65DRAFT_661340</name>
</gene>
<feature type="region of interest" description="Disordered" evidence="1">
    <location>
        <begin position="1"/>
        <end position="71"/>
    </location>
</feature>
<evidence type="ECO:0000256" key="1">
    <source>
        <dbReference type="SAM" id="MobiDB-lite"/>
    </source>
</evidence>